<accession>W2CKI3</accession>
<evidence type="ECO:0000313" key="2">
    <source>
        <dbReference type="EMBL" id="ETK07558.1"/>
    </source>
</evidence>
<comment type="similarity">
    <text evidence="1">Belongs to the phD/YefM antitoxin family.</text>
</comment>
<comment type="caution">
    <text evidence="2">The sequence shown here is derived from an EMBL/GenBank/DDBJ whole genome shotgun (WGS) entry which is preliminary data.</text>
</comment>
<name>W2CKI3_9BACT</name>
<evidence type="ECO:0000313" key="3">
    <source>
        <dbReference type="Proteomes" id="UP000018874"/>
    </source>
</evidence>
<protein>
    <recommendedName>
        <fullName evidence="4">Antitoxin</fullName>
    </recommendedName>
</protein>
<dbReference type="EMBL" id="AYYD01001279">
    <property type="protein sequence ID" value="ETK07558.1"/>
    <property type="molecule type" value="Genomic_DNA"/>
</dbReference>
<dbReference type="AlphaFoldDB" id="W2CKI3"/>
<dbReference type="PATRIC" id="fig|1411021.3.peg.2307"/>
<evidence type="ECO:0000256" key="1">
    <source>
        <dbReference type="ARBA" id="ARBA00009981"/>
    </source>
</evidence>
<sequence length="112" mass="13095">MIKRRHQDTPQVISLHINNPPKTIYIMATDYFTSTTLRRRLAHVLDLVDQGEKVIIRRGNKQAYTITPIQEEKMEITPELQAEIEQAEADYRAGNCIRLKTIEELNRYLDSL</sequence>
<gene>
    <name evidence="2" type="ORF">T231_16605</name>
</gene>
<dbReference type="Proteomes" id="UP000018874">
    <property type="component" value="Unassembled WGS sequence"/>
</dbReference>
<reference evidence="2 3" key="1">
    <citation type="submission" date="2013-11" db="EMBL/GenBank/DDBJ databases">
        <title>Single cell genomics of uncultured Tannerella BU063 (oral taxon 286).</title>
        <authorList>
            <person name="Beall C.J."/>
            <person name="Campbell A.G."/>
            <person name="Griffen A.L."/>
            <person name="Podar M."/>
            <person name="Leys E.J."/>
        </authorList>
    </citation>
    <scope>NUCLEOTIDE SEQUENCE [LARGE SCALE GENOMIC DNA]</scope>
    <source>
        <strain evidence="2">Cell 6/7/9</strain>
    </source>
</reference>
<organism evidence="2 3">
    <name type="scientific">Tannerella sp. oral taxon BU063 isolate Cell 6/7/9</name>
    <dbReference type="NCBI Taxonomy" id="1411021"/>
    <lineage>
        <taxon>Bacteria</taxon>
        <taxon>Pseudomonadati</taxon>
        <taxon>Bacteroidota</taxon>
        <taxon>Bacteroidia</taxon>
        <taxon>Bacteroidales</taxon>
        <taxon>Tannerellaceae</taxon>
        <taxon>Tannerella</taxon>
    </lineage>
</organism>
<dbReference type="SUPFAM" id="SSF143120">
    <property type="entry name" value="YefM-like"/>
    <property type="match status" value="1"/>
</dbReference>
<evidence type="ECO:0008006" key="4">
    <source>
        <dbReference type="Google" id="ProtNLM"/>
    </source>
</evidence>
<dbReference type="InterPro" id="IPR036165">
    <property type="entry name" value="YefM-like_sf"/>
</dbReference>
<proteinExistence type="inferred from homology"/>
<keyword evidence="3" id="KW-1185">Reference proteome</keyword>